<dbReference type="SUPFAM" id="SSF51338">
    <property type="entry name" value="Composite domain of metallo-dependent hydrolases"/>
    <property type="match status" value="1"/>
</dbReference>
<dbReference type="STRING" id="1824.SAMN05444423_104562"/>
<dbReference type="PANTHER" id="PTHR11280:SF5">
    <property type="entry name" value="GLUCOSAMINE-6-PHOSPHATE ISOMERASE"/>
    <property type="match status" value="1"/>
</dbReference>
<dbReference type="HAMAP" id="MF_01241">
    <property type="entry name" value="GlcN6P_deamin"/>
    <property type="match status" value="1"/>
</dbReference>
<dbReference type="NCBIfam" id="NF001684">
    <property type="entry name" value="PRK00443.1-4"/>
    <property type="match status" value="1"/>
</dbReference>
<dbReference type="GO" id="GO:0005737">
    <property type="term" value="C:cytoplasm"/>
    <property type="evidence" value="ECO:0007669"/>
    <property type="project" value="TreeGrafter"/>
</dbReference>
<comment type="caution">
    <text evidence="3">Lacks conserved residue(s) required for the propagation of feature annotation.</text>
</comment>
<dbReference type="Pfam" id="PF01979">
    <property type="entry name" value="Amidohydro_1"/>
    <property type="match status" value="1"/>
</dbReference>
<feature type="domain" description="Amidohydrolase-related" evidence="6">
    <location>
        <begin position="53"/>
        <end position="285"/>
    </location>
</feature>
<feature type="site" description="Part of the allosteric site" evidence="3">
    <location>
        <position position="543"/>
    </location>
</feature>
<dbReference type="NCBIfam" id="TIGR00502">
    <property type="entry name" value="nagB"/>
    <property type="match status" value="1"/>
</dbReference>
<protein>
    <recommendedName>
        <fullName evidence="3">Glucosamine-6-phosphate deaminase</fullName>
        <ecNumber evidence="3">3.5.99.6</ecNumber>
    </recommendedName>
    <alternativeName>
        <fullName evidence="3">GlcN6P deaminase</fullName>
        <shortName evidence="3">GNPDA</shortName>
    </alternativeName>
    <alternativeName>
        <fullName evidence="3">Glucosamine-6-phosphate isomerase</fullName>
    </alternativeName>
</protein>
<dbReference type="Gene3D" id="2.30.40.10">
    <property type="entry name" value="Urease, subunit C, domain 1"/>
    <property type="match status" value="1"/>
</dbReference>
<gene>
    <name evidence="3 7" type="primary">nagB</name>
    <name evidence="7" type="ORF">NCAST_22_00070</name>
</gene>
<comment type="function">
    <text evidence="3">Catalyzes the reversible isomerization-deamination of glucosamine 6-phosphate (GlcN6P) to form fructose 6-phosphate (Fru6P) and ammonium ion.</text>
</comment>
<evidence type="ECO:0000256" key="1">
    <source>
        <dbReference type="ARBA" id="ARBA00022801"/>
    </source>
</evidence>
<feature type="site" description="Part of the allosteric site" evidence="3">
    <location>
        <position position="545"/>
    </location>
</feature>
<dbReference type="AlphaFoldDB" id="U5ECU6"/>
<dbReference type="GO" id="GO:0042802">
    <property type="term" value="F:identical protein binding"/>
    <property type="evidence" value="ECO:0007669"/>
    <property type="project" value="TreeGrafter"/>
</dbReference>
<evidence type="ECO:0000256" key="2">
    <source>
        <dbReference type="ARBA" id="ARBA00023277"/>
    </source>
</evidence>
<feature type="active site" description="For ring-opening step" evidence="3">
    <location>
        <position position="526"/>
    </location>
</feature>
<dbReference type="eggNOG" id="COG0363">
    <property type="taxonomic scope" value="Bacteria"/>
</dbReference>
<sequence>MSAAGVVRGRLVGADSGEIADGVIEYADGVITWVGGASEYPAAEELPIPGDDLVVPGLIDLHCHGGGGFGFPNADAGGGRVAAAEHRGQGSTGLLGSLVSARPDVLIRQAGILADLVADGQLLGIHLEGPFLNATRCGAQDPAAIIPGDPALFERICAAARGTVRSMTLAPETAHFAELLAAMRRHGVVPSLGHTDADAATTAARIADAIGGPITATHLFNGMPGLHHRSPGPVAACLAAAGRGDMVVELIADGVHLAPETVAMVFDTVGPDQVALVSDAMAAAGLGDGDYQLGALDVRVREGVARLATTDGVPGAIAGGTARLLDVVRPDSAGREGSARRRRHRRDPHAGPGARARRSRHAVRRGAGRPARHRPVIAAAAGARRRNGRNLMEIVIRADEHEVATTVADIVGGYVARGNAILGLATGSSPLGSYQELARRCRAGEIDFSTASAFLLDEYVGLPKEHPQSYFSVIRAEFVDHVNLDPARVLSPNGEAGDIGGEGRRYDAAIAAAGGVDVQLLGIGTDGHIGFNEPGSALTSRTRVKTLTEQTRKDNARFFDGPDDVPHHVLTQGLGTIGEAGHLVMIALGAGKADAIAAAAEGPLSAFCPASVMQWHRHVTVVSDEAAASKLKLADYYKYALANKPAWQSF</sequence>
<evidence type="ECO:0000259" key="6">
    <source>
        <dbReference type="Pfam" id="PF01979"/>
    </source>
</evidence>
<name>U5ECU6_NOCAS</name>
<comment type="caution">
    <text evidence="7">The sequence shown here is derived from an EMBL/GenBank/DDBJ whole genome shotgun (WGS) entry which is preliminary data.</text>
</comment>
<feature type="region of interest" description="Disordered" evidence="4">
    <location>
        <begin position="329"/>
        <end position="371"/>
    </location>
</feature>
<comment type="pathway">
    <text evidence="3">Amino-sugar metabolism; N-acetylneuraminate degradation; D-fructose 6-phosphate from N-acetylneuraminate: step 5/5.</text>
</comment>
<dbReference type="GO" id="GO:0004342">
    <property type="term" value="F:glucosamine-6-phosphate deaminase activity"/>
    <property type="evidence" value="ECO:0007669"/>
    <property type="project" value="UniProtKB-UniRule"/>
</dbReference>
<dbReference type="GO" id="GO:0006043">
    <property type="term" value="P:glucosamine catabolic process"/>
    <property type="evidence" value="ECO:0007669"/>
    <property type="project" value="TreeGrafter"/>
</dbReference>
<dbReference type="GO" id="GO:0006046">
    <property type="term" value="P:N-acetylglucosamine catabolic process"/>
    <property type="evidence" value="ECO:0007669"/>
    <property type="project" value="UniProtKB-UniRule"/>
</dbReference>
<dbReference type="UniPathway" id="UPA00629">
    <property type="reaction ID" value="UER00684"/>
</dbReference>
<dbReference type="InterPro" id="IPR011059">
    <property type="entry name" value="Metal-dep_hydrolase_composite"/>
</dbReference>
<evidence type="ECO:0000256" key="4">
    <source>
        <dbReference type="SAM" id="MobiDB-lite"/>
    </source>
</evidence>
<dbReference type="Proteomes" id="UP000017048">
    <property type="component" value="Unassembled WGS sequence"/>
</dbReference>
<dbReference type="GO" id="GO:0019262">
    <property type="term" value="P:N-acetylneuraminate catabolic process"/>
    <property type="evidence" value="ECO:0007669"/>
    <property type="project" value="UniProtKB-UniRule"/>
</dbReference>
<dbReference type="InterPro" id="IPR006148">
    <property type="entry name" value="Glc/Gal-6P_isomerase"/>
</dbReference>
<dbReference type="EMBL" id="BAFO02000022">
    <property type="protein sequence ID" value="GAD84231.1"/>
    <property type="molecule type" value="Genomic_DNA"/>
</dbReference>
<keyword evidence="2 3" id="KW-0119">Carbohydrate metabolism</keyword>
<feature type="domain" description="Glucosamine/galactosamine-6-phosphate isomerase" evidence="5">
    <location>
        <begin position="414"/>
        <end position="615"/>
    </location>
</feature>
<dbReference type="CDD" id="cd01399">
    <property type="entry name" value="GlcN6P_deaminase"/>
    <property type="match status" value="1"/>
</dbReference>
<feature type="active site" description="Proton acceptor; for enolization step" evidence="3">
    <location>
        <position position="457"/>
    </location>
</feature>
<feature type="compositionally biased region" description="Basic residues" evidence="4">
    <location>
        <begin position="355"/>
        <end position="371"/>
    </location>
</feature>
<evidence type="ECO:0000256" key="3">
    <source>
        <dbReference type="HAMAP-Rule" id="MF_01241"/>
    </source>
</evidence>
<dbReference type="eggNOG" id="COG1820">
    <property type="taxonomic scope" value="Bacteria"/>
</dbReference>
<dbReference type="Gene3D" id="3.20.20.140">
    <property type="entry name" value="Metal-dependent hydrolases"/>
    <property type="match status" value="1"/>
</dbReference>
<dbReference type="Gene3D" id="3.40.50.1360">
    <property type="match status" value="1"/>
</dbReference>
<organism evidence="7 8">
    <name type="scientific">Nocardia asteroides NBRC 15531</name>
    <dbReference type="NCBI Taxonomy" id="1110697"/>
    <lineage>
        <taxon>Bacteria</taxon>
        <taxon>Bacillati</taxon>
        <taxon>Actinomycetota</taxon>
        <taxon>Actinomycetes</taxon>
        <taxon>Mycobacteriales</taxon>
        <taxon>Nocardiaceae</taxon>
        <taxon>Nocardia</taxon>
    </lineage>
</organism>
<feature type="site" description="Part of the allosteric site" evidence="3">
    <location>
        <position position="546"/>
    </location>
</feature>
<keyword evidence="8" id="KW-1185">Reference proteome</keyword>
<dbReference type="InterPro" id="IPR004547">
    <property type="entry name" value="Glucosamine6P_isomerase"/>
</dbReference>
<dbReference type="SUPFAM" id="SSF51556">
    <property type="entry name" value="Metallo-dependent hydrolases"/>
    <property type="match status" value="1"/>
</dbReference>
<dbReference type="GO" id="GO:0005975">
    <property type="term" value="P:carbohydrate metabolic process"/>
    <property type="evidence" value="ECO:0007669"/>
    <property type="project" value="InterPro"/>
</dbReference>
<dbReference type="PROSITE" id="PS01161">
    <property type="entry name" value="GLC_GALNAC_ISOMERASE"/>
    <property type="match status" value="1"/>
</dbReference>
<dbReference type="InterPro" id="IPR032466">
    <property type="entry name" value="Metal_Hydrolase"/>
</dbReference>
<feature type="site" description="Part of the allosteric site" evidence="3">
    <location>
        <position position="536"/>
    </location>
</feature>
<feature type="active site" description="For ring-opening step" evidence="3">
    <location>
        <position position="533"/>
    </location>
</feature>
<feature type="active site" description="Proton acceptor; for ring-opening step" evidence="3">
    <location>
        <position position="528"/>
    </location>
</feature>
<evidence type="ECO:0000313" key="7">
    <source>
        <dbReference type="EMBL" id="GAD84231.1"/>
    </source>
</evidence>
<dbReference type="SUPFAM" id="SSF100950">
    <property type="entry name" value="NagB/RpiA/CoA transferase-like"/>
    <property type="match status" value="1"/>
</dbReference>
<comment type="catalytic activity">
    <reaction evidence="3">
        <text>alpha-D-glucosamine 6-phosphate + H2O = beta-D-fructose 6-phosphate + NH4(+)</text>
        <dbReference type="Rhea" id="RHEA:12172"/>
        <dbReference type="ChEBI" id="CHEBI:15377"/>
        <dbReference type="ChEBI" id="CHEBI:28938"/>
        <dbReference type="ChEBI" id="CHEBI:57634"/>
        <dbReference type="ChEBI" id="CHEBI:75989"/>
        <dbReference type="EC" id="3.5.99.6"/>
    </reaction>
</comment>
<evidence type="ECO:0000259" key="5">
    <source>
        <dbReference type="Pfam" id="PF01182"/>
    </source>
</evidence>
<dbReference type="InterPro" id="IPR018321">
    <property type="entry name" value="Glucosamine6P_isomerase_CS"/>
</dbReference>
<proteinExistence type="inferred from homology"/>
<dbReference type="InterPro" id="IPR006680">
    <property type="entry name" value="Amidohydro-rel"/>
</dbReference>
<dbReference type="Pfam" id="PF01182">
    <property type="entry name" value="Glucosamine_iso"/>
    <property type="match status" value="1"/>
</dbReference>
<dbReference type="InterPro" id="IPR037171">
    <property type="entry name" value="NagB/RpiA_transferase-like"/>
</dbReference>
<keyword evidence="3" id="KW-0021">Allosteric enzyme</keyword>
<keyword evidence="1 3" id="KW-0378">Hydrolase</keyword>
<feature type="compositionally biased region" description="Basic and acidic residues" evidence="4">
    <location>
        <begin position="329"/>
        <end position="339"/>
    </location>
</feature>
<dbReference type="PANTHER" id="PTHR11280">
    <property type="entry name" value="GLUCOSAMINE-6-PHOSPHATE ISOMERASE"/>
    <property type="match status" value="1"/>
</dbReference>
<accession>U5ECU6</accession>
<comment type="activity regulation">
    <text evidence="3">Allosterically activated by N-acetylglucosamine 6-phosphate (GlcNAc6P).</text>
</comment>
<dbReference type="EC" id="3.5.99.6" evidence="3"/>
<comment type="similarity">
    <text evidence="3">Belongs to the glucosamine/galactosamine-6-phosphate isomerase family. NagB subfamily.</text>
</comment>
<reference evidence="7 8" key="1">
    <citation type="journal article" date="2014" name="BMC Genomics">
        <title>Genome based analysis of type-I polyketide synthase and nonribosomal peptide synthetase gene clusters in seven strains of five representative Nocardia species.</title>
        <authorList>
            <person name="Komaki H."/>
            <person name="Ichikawa N."/>
            <person name="Hosoyama A."/>
            <person name="Takahashi-Nakaguchi A."/>
            <person name="Matsuzawa T."/>
            <person name="Suzuki K."/>
            <person name="Fujita N."/>
            <person name="Gonoi T."/>
        </authorList>
    </citation>
    <scope>NUCLEOTIDE SEQUENCE [LARGE SCALE GENOMIC DNA]</scope>
    <source>
        <strain evidence="7 8">NBRC 15531</strain>
    </source>
</reference>
<evidence type="ECO:0000313" key="8">
    <source>
        <dbReference type="Proteomes" id="UP000017048"/>
    </source>
</evidence>